<accession>A0A9E7G487</accession>
<name>A0A9E7G487_9LILI</name>
<dbReference type="EMBL" id="CP097507">
    <property type="protein sequence ID" value="URE07931.1"/>
    <property type="molecule type" value="Genomic_DNA"/>
</dbReference>
<gene>
    <name evidence="1" type="ORF">MUK42_02554</name>
</gene>
<evidence type="ECO:0000313" key="1">
    <source>
        <dbReference type="EMBL" id="URE07931.1"/>
    </source>
</evidence>
<proteinExistence type="predicted"/>
<sequence length="69" mass="7787">MDLALSEIHQLIRSWFPRTSRAIVVNQIGVGPPGYHSQQLLKRYVLPVREPPIKGTELVFFLCSLPTTA</sequence>
<reference evidence="1" key="1">
    <citation type="submission" date="2022-05" db="EMBL/GenBank/DDBJ databases">
        <title>The Musa troglodytarum L. genome provides insights into the mechanism of non-climacteric behaviour and enrichment of carotenoids.</title>
        <authorList>
            <person name="Wang J."/>
        </authorList>
    </citation>
    <scope>NUCLEOTIDE SEQUENCE</scope>
    <source>
        <tissue evidence="1">Leaf</tissue>
    </source>
</reference>
<protein>
    <submittedName>
        <fullName evidence="1">Uncharacterized protein</fullName>
    </submittedName>
</protein>
<dbReference type="Proteomes" id="UP001055439">
    <property type="component" value="Chromosome 5"/>
</dbReference>
<dbReference type="AlphaFoldDB" id="A0A9E7G487"/>
<evidence type="ECO:0000313" key="2">
    <source>
        <dbReference type="Proteomes" id="UP001055439"/>
    </source>
</evidence>
<keyword evidence="2" id="KW-1185">Reference proteome</keyword>
<organism evidence="1 2">
    <name type="scientific">Musa troglodytarum</name>
    <name type="common">fe'i banana</name>
    <dbReference type="NCBI Taxonomy" id="320322"/>
    <lineage>
        <taxon>Eukaryota</taxon>
        <taxon>Viridiplantae</taxon>
        <taxon>Streptophyta</taxon>
        <taxon>Embryophyta</taxon>
        <taxon>Tracheophyta</taxon>
        <taxon>Spermatophyta</taxon>
        <taxon>Magnoliopsida</taxon>
        <taxon>Liliopsida</taxon>
        <taxon>Zingiberales</taxon>
        <taxon>Musaceae</taxon>
        <taxon>Musa</taxon>
    </lineage>
</organism>